<evidence type="ECO:0000313" key="1">
    <source>
        <dbReference type="EMBL" id="KAH9791539.1"/>
    </source>
</evidence>
<gene>
    <name evidence="1" type="ORF">KPL71_003795</name>
</gene>
<accession>A0ACB8N1S2</accession>
<dbReference type="EMBL" id="CM039171">
    <property type="protein sequence ID" value="KAH9791539.1"/>
    <property type="molecule type" value="Genomic_DNA"/>
</dbReference>
<keyword evidence="2" id="KW-1185">Reference proteome</keyword>
<name>A0ACB8N1S2_CITSI</name>
<protein>
    <submittedName>
        <fullName evidence="1">Nudix hydrolase 12</fullName>
    </submittedName>
</protein>
<evidence type="ECO:0000313" key="2">
    <source>
        <dbReference type="Proteomes" id="UP000829398"/>
    </source>
</evidence>
<keyword evidence="1" id="KW-0378">Hydrolase</keyword>
<organism evidence="1 2">
    <name type="scientific">Citrus sinensis</name>
    <name type="common">Sweet orange</name>
    <name type="synonym">Citrus aurantium var. sinensis</name>
    <dbReference type="NCBI Taxonomy" id="2711"/>
    <lineage>
        <taxon>Eukaryota</taxon>
        <taxon>Viridiplantae</taxon>
        <taxon>Streptophyta</taxon>
        <taxon>Embryophyta</taxon>
        <taxon>Tracheophyta</taxon>
        <taxon>Spermatophyta</taxon>
        <taxon>Magnoliopsida</taxon>
        <taxon>eudicotyledons</taxon>
        <taxon>Gunneridae</taxon>
        <taxon>Pentapetalae</taxon>
        <taxon>rosids</taxon>
        <taxon>malvids</taxon>
        <taxon>Sapindales</taxon>
        <taxon>Rutaceae</taxon>
        <taxon>Aurantioideae</taxon>
        <taxon>Citrus</taxon>
    </lineage>
</organism>
<reference evidence="2" key="1">
    <citation type="journal article" date="2023" name="Hortic. Res.">
        <title>A chromosome-level phased genome enabling allele-level studies in sweet orange: a case study on citrus Huanglongbing tolerance.</title>
        <authorList>
            <person name="Wu B."/>
            <person name="Yu Q."/>
            <person name="Deng Z."/>
            <person name="Duan Y."/>
            <person name="Luo F."/>
            <person name="Gmitter F. Jr."/>
        </authorList>
    </citation>
    <scope>NUCLEOTIDE SEQUENCE [LARGE SCALE GENOMIC DNA]</scope>
    <source>
        <strain evidence="2">cv. Valencia</strain>
    </source>
</reference>
<comment type="caution">
    <text evidence="1">The sequence shown here is derived from an EMBL/GenBank/DDBJ whole genome shotgun (WGS) entry which is preliminary data.</text>
</comment>
<sequence>MVSSPNRSDLVFPKGGWENDETVMEAACREALEEAGVRGKLNEKPLGIWEFRSKSKQDLHSLEGGCRGYMFSLEVTEELEIWPEQENRYRKWLNIQDAFQLCRYEWMREALEKFMKVMSEEQKVEITEEIVEPLPKPVPDVIAECQIVSSNYCVTTTSSQHHGISAIIPFHWQIPKRLPLT</sequence>
<dbReference type="Proteomes" id="UP000829398">
    <property type="component" value="Chromosome 2"/>
</dbReference>
<proteinExistence type="predicted"/>